<dbReference type="EMBL" id="JABBWK010000025">
    <property type="protein sequence ID" value="KAG1900868.1"/>
    <property type="molecule type" value="Genomic_DNA"/>
</dbReference>
<evidence type="ECO:0000313" key="2">
    <source>
        <dbReference type="EMBL" id="KAG1900868.1"/>
    </source>
</evidence>
<feature type="transmembrane region" description="Helical" evidence="1">
    <location>
        <begin position="42"/>
        <end position="60"/>
    </location>
</feature>
<evidence type="ECO:0000256" key="1">
    <source>
        <dbReference type="SAM" id="Phobius"/>
    </source>
</evidence>
<protein>
    <submittedName>
        <fullName evidence="2">Uncharacterized protein</fullName>
    </submittedName>
</protein>
<name>A0AAD4HLD2_9AGAM</name>
<accession>A0AAD4HLD2</accession>
<evidence type="ECO:0000313" key="3">
    <source>
        <dbReference type="Proteomes" id="UP001195769"/>
    </source>
</evidence>
<keyword evidence="1" id="KW-0472">Membrane</keyword>
<gene>
    <name evidence="2" type="ORF">F5891DRAFT_1032047</name>
</gene>
<comment type="caution">
    <text evidence="2">The sequence shown here is derived from an EMBL/GenBank/DDBJ whole genome shotgun (WGS) entry which is preliminary data.</text>
</comment>
<proteinExistence type="predicted"/>
<organism evidence="2 3">
    <name type="scientific">Suillus fuscotomentosus</name>
    <dbReference type="NCBI Taxonomy" id="1912939"/>
    <lineage>
        <taxon>Eukaryota</taxon>
        <taxon>Fungi</taxon>
        <taxon>Dikarya</taxon>
        <taxon>Basidiomycota</taxon>
        <taxon>Agaricomycotina</taxon>
        <taxon>Agaricomycetes</taxon>
        <taxon>Agaricomycetidae</taxon>
        <taxon>Boletales</taxon>
        <taxon>Suillineae</taxon>
        <taxon>Suillaceae</taxon>
        <taxon>Suillus</taxon>
    </lineage>
</organism>
<keyword evidence="3" id="KW-1185">Reference proteome</keyword>
<dbReference type="Proteomes" id="UP001195769">
    <property type="component" value="Unassembled WGS sequence"/>
</dbReference>
<sequence length="125" mass="14368">MSSTSMCLPWPWPWFRLFVRLTLLVGAVLMQPSTVNMKVTHIQFSFKFWCIQISVTMIPVLGETLIWVPLVLVRASVFSPLFILCSTCGQREFERSLTRCCHAHYRIRAATRPTRPLNSASQSHV</sequence>
<dbReference type="GeneID" id="64655945"/>
<feature type="transmembrane region" description="Helical" evidence="1">
    <location>
        <begin position="12"/>
        <end position="30"/>
    </location>
</feature>
<keyword evidence="1" id="KW-0812">Transmembrane</keyword>
<keyword evidence="1" id="KW-1133">Transmembrane helix</keyword>
<dbReference type="AlphaFoldDB" id="A0AAD4HLD2"/>
<reference evidence="2" key="1">
    <citation type="journal article" date="2020" name="New Phytol.">
        <title>Comparative genomics reveals dynamic genome evolution in host specialist ectomycorrhizal fungi.</title>
        <authorList>
            <person name="Lofgren L.A."/>
            <person name="Nguyen N.H."/>
            <person name="Vilgalys R."/>
            <person name="Ruytinx J."/>
            <person name="Liao H.L."/>
            <person name="Branco S."/>
            <person name="Kuo A."/>
            <person name="LaButti K."/>
            <person name="Lipzen A."/>
            <person name="Andreopoulos W."/>
            <person name="Pangilinan J."/>
            <person name="Riley R."/>
            <person name="Hundley H."/>
            <person name="Na H."/>
            <person name="Barry K."/>
            <person name="Grigoriev I.V."/>
            <person name="Stajich J.E."/>
            <person name="Kennedy P.G."/>
        </authorList>
    </citation>
    <scope>NUCLEOTIDE SEQUENCE</scope>
    <source>
        <strain evidence="2">FC203</strain>
    </source>
</reference>
<dbReference type="RefSeq" id="XP_041226444.1">
    <property type="nucleotide sequence ID" value="XM_041361647.1"/>
</dbReference>